<dbReference type="Gene3D" id="2.10.80.10">
    <property type="entry name" value="Lipase, subunit A"/>
    <property type="match status" value="1"/>
</dbReference>
<dbReference type="PANTHER" id="PTHR10041">
    <property type="entry name" value="COLIPASE"/>
    <property type="match status" value="1"/>
</dbReference>
<dbReference type="InterPro" id="IPR001981">
    <property type="entry name" value="Colipase"/>
</dbReference>
<accession>A0ABN8PA54</accession>
<gene>
    <name evidence="2" type="ORF">PEVE_00041427</name>
</gene>
<keyword evidence="1" id="KW-1133">Transmembrane helix</keyword>
<protein>
    <recommendedName>
        <fullName evidence="4">Colipase</fullName>
    </recommendedName>
</protein>
<keyword evidence="1" id="KW-0472">Membrane</keyword>
<evidence type="ECO:0000313" key="3">
    <source>
        <dbReference type="Proteomes" id="UP001159427"/>
    </source>
</evidence>
<keyword evidence="1" id="KW-0812">Transmembrane</keyword>
<evidence type="ECO:0000313" key="2">
    <source>
        <dbReference type="EMBL" id="CAH3139588.1"/>
    </source>
</evidence>
<feature type="transmembrane region" description="Helical" evidence="1">
    <location>
        <begin position="42"/>
        <end position="62"/>
    </location>
</feature>
<dbReference type="PANTHER" id="PTHR10041:SF5">
    <property type="entry name" value="LEUCINE-RICH COLIPASE-LIKE PROTEIN 1"/>
    <property type="match status" value="1"/>
</dbReference>
<sequence length="189" mass="21340">MALFIICKTLKKEGRAFRNIVSITSTSFGHLRRIPTTVDMKLHPVSVLIVVLLIVIATWLAFEKRFAESRKDKTSRFHRHGDSTPRTDDFRFTRCKSQMDCNRGECCRMTPGNHIGFCKKMLLYKERCYPYALNGLSATCPCSPGLTCAVTGSDHGNKKRIFQCISVGTYQETEGLEEEPPETVVTAKP</sequence>
<name>A0ABN8PA54_9CNID</name>
<dbReference type="Proteomes" id="UP001159427">
    <property type="component" value="Unassembled WGS sequence"/>
</dbReference>
<dbReference type="EMBL" id="CALNXI010000787">
    <property type="protein sequence ID" value="CAH3139588.1"/>
    <property type="molecule type" value="Genomic_DNA"/>
</dbReference>
<reference evidence="2 3" key="1">
    <citation type="submission" date="2022-05" db="EMBL/GenBank/DDBJ databases">
        <authorList>
            <consortium name="Genoscope - CEA"/>
            <person name="William W."/>
        </authorList>
    </citation>
    <scope>NUCLEOTIDE SEQUENCE [LARGE SCALE GENOMIC DNA]</scope>
</reference>
<comment type="caution">
    <text evidence="2">The sequence shown here is derived from an EMBL/GenBank/DDBJ whole genome shotgun (WGS) entry which is preliminary data.</text>
</comment>
<organism evidence="2 3">
    <name type="scientific">Porites evermanni</name>
    <dbReference type="NCBI Taxonomy" id="104178"/>
    <lineage>
        <taxon>Eukaryota</taxon>
        <taxon>Metazoa</taxon>
        <taxon>Cnidaria</taxon>
        <taxon>Anthozoa</taxon>
        <taxon>Hexacorallia</taxon>
        <taxon>Scleractinia</taxon>
        <taxon>Fungiina</taxon>
        <taxon>Poritidae</taxon>
        <taxon>Porites</taxon>
    </lineage>
</organism>
<proteinExistence type="predicted"/>
<keyword evidence="3" id="KW-1185">Reference proteome</keyword>
<evidence type="ECO:0000256" key="1">
    <source>
        <dbReference type="SAM" id="Phobius"/>
    </source>
</evidence>
<evidence type="ECO:0008006" key="4">
    <source>
        <dbReference type="Google" id="ProtNLM"/>
    </source>
</evidence>